<evidence type="ECO:0000313" key="3">
    <source>
        <dbReference type="EMBL" id="KAL3797875.1"/>
    </source>
</evidence>
<feature type="region of interest" description="Disordered" evidence="2">
    <location>
        <begin position="306"/>
        <end position="356"/>
    </location>
</feature>
<keyword evidence="4" id="KW-1185">Reference proteome</keyword>
<dbReference type="AlphaFoldDB" id="A0ABD3QCK1"/>
<feature type="region of interest" description="Disordered" evidence="2">
    <location>
        <begin position="145"/>
        <end position="171"/>
    </location>
</feature>
<protein>
    <submittedName>
        <fullName evidence="3">Uncharacterized protein</fullName>
    </submittedName>
</protein>
<gene>
    <name evidence="3" type="ORF">HJC23_006913</name>
</gene>
<reference evidence="3 4" key="1">
    <citation type="journal article" date="2020" name="G3 (Bethesda)">
        <title>Improved Reference Genome for Cyclotella cryptica CCMP332, a Model for Cell Wall Morphogenesis, Salinity Adaptation, and Lipid Production in Diatoms (Bacillariophyta).</title>
        <authorList>
            <person name="Roberts W.R."/>
            <person name="Downey K.M."/>
            <person name="Ruck E.C."/>
            <person name="Traller J.C."/>
            <person name="Alverson A.J."/>
        </authorList>
    </citation>
    <scope>NUCLEOTIDE SEQUENCE [LARGE SCALE GENOMIC DNA]</scope>
    <source>
        <strain evidence="3 4">CCMP332</strain>
    </source>
</reference>
<feature type="region of interest" description="Disordered" evidence="2">
    <location>
        <begin position="1096"/>
        <end position="1127"/>
    </location>
</feature>
<evidence type="ECO:0000256" key="2">
    <source>
        <dbReference type="SAM" id="MobiDB-lite"/>
    </source>
</evidence>
<comment type="caution">
    <text evidence="3">The sequence shown here is derived from an EMBL/GenBank/DDBJ whole genome shotgun (WGS) entry which is preliminary data.</text>
</comment>
<dbReference type="EMBL" id="JABMIG020000051">
    <property type="protein sequence ID" value="KAL3797875.1"/>
    <property type="molecule type" value="Genomic_DNA"/>
</dbReference>
<feature type="region of interest" description="Disordered" evidence="2">
    <location>
        <begin position="228"/>
        <end position="274"/>
    </location>
</feature>
<feature type="compositionally biased region" description="Basic and acidic residues" evidence="2">
    <location>
        <begin position="315"/>
        <end position="329"/>
    </location>
</feature>
<feature type="compositionally biased region" description="Low complexity" evidence="2">
    <location>
        <begin position="145"/>
        <end position="155"/>
    </location>
</feature>
<feature type="compositionally biased region" description="Basic residues" evidence="2">
    <location>
        <begin position="162"/>
        <end position="171"/>
    </location>
</feature>
<dbReference type="Proteomes" id="UP001516023">
    <property type="component" value="Unassembled WGS sequence"/>
</dbReference>
<feature type="region of interest" description="Disordered" evidence="2">
    <location>
        <begin position="42"/>
        <end position="61"/>
    </location>
</feature>
<feature type="compositionally biased region" description="Basic and acidic residues" evidence="2">
    <location>
        <begin position="583"/>
        <end position="592"/>
    </location>
</feature>
<feature type="region of interest" description="Disordered" evidence="2">
    <location>
        <begin position="563"/>
        <end position="592"/>
    </location>
</feature>
<feature type="coiled-coil region" evidence="1">
    <location>
        <begin position="851"/>
        <end position="916"/>
    </location>
</feature>
<feature type="compositionally biased region" description="Polar residues" evidence="2">
    <location>
        <begin position="1115"/>
        <end position="1124"/>
    </location>
</feature>
<keyword evidence="1" id="KW-0175">Coiled coil</keyword>
<feature type="coiled-coil region" evidence="1">
    <location>
        <begin position="945"/>
        <end position="1071"/>
    </location>
</feature>
<name>A0ABD3QCK1_9STRA</name>
<accession>A0ABD3QCK1</accession>
<feature type="region of interest" description="Disordered" evidence="2">
    <location>
        <begin position="760"/>
        <end position="784"/>
    </location>
</feature>
<evidence type="ECO:0000313" key="4">
    <source>
        <dbReference type="Proteomes" id="UP001516023"/>
    </source>
</evidence>
<feature type="compositionally biased region" description="Polar residues" evidence="2">
    <location>
        <begin position="772"/>
        <end position="782"/>
    </location>
</feature>
<evidence type="ECO:0000256" key="1">
    <source>
        <dbReference type="SAM" id="Coils"/>
    </source>
</evidence>
<organism evidence="3 4">
    <name type="scientific">Cyclotella cryptica</name>
    <dbReference type="NCBI Taxonomy" id="29204"/>
    <lineage>
        <taxon>Eukaryota</taxon>
        <taxon>Sar</taxon>
        <taxon>Stramenopiles</taxon>
        <taxon>Ochrophyta</taxon>
        <taxon>Bacillariophyta</taxon>
        <taxon>Coscinodiscophyceae</taxon>
        <taxon>Thalassiosirophycidae</taxon>
        <taxon>Stephanodiscales</taxon>
        <taxon>Stephanodiscaceae</taxon>
        <taxon>Cyclotella</taxon>
    </lineage>
</organism>
<proteinExistence type="predicted"/>
<sequence>MVYMGMIPCQRKKTGEAGPSGRWSTYPLPRHLLQINGAIPDKQHSQFTQPPRAKATRNDSSPQYVAAILSPCPTTIRSIRDLVYDNSTASFPFRSLNRTFEFSTTFATMKEHAAANPQGNHPAGGQENVFSPNLARYLKPQAASNASNNENNHAHQPQHAPRGGKKKKKTALSRKNLVVMYPSKHLHSLENSANDSVNLTQLLFSPTNEKEEVLHSIFSPVVRRQQKGLQRQVSKNVTTAGHRGSANNVDDNAATNHNGDNHTTPHSCTGDNGHFVNNNIVLPMEAEKENIPPAQHADDLLHSDCCFAPSTNDETDPRKNTEAQDKEPIDDGSSSSSSSLREFYTPKSRPKTPCTKASSKLTFHKIEESVFYDTFNTNTFSRAHMLGAFAKDECFGQVERKRKGCTLRSLLRGRTMASFMRRRKAKNNVSSQDPLLENGSSYYLINEVKNILATTKRDSSKDSSLPVIHDDESIDYVVMEENEFFSPLVQHPPPSSECGSFWTLPHESSFHDLSPIPTQNNNATTLDECALFEDGSSYNLINDVKSILAPSISDEPRIPPLPVAHPRGPSLECSDNCKTATDASREEERLSHPEIQPKSISMNYTTPNSQPTHLTPRLHPVSVSTLPAGALTVDFVKECESAETLETILSVLSSTKRGKQLRQPSLVQLVKKRLEKVNSQKNSVGGVKAIGSHEGIELNVDNVNVHQEPQWNHFQRGTEWKVTLPPRIAVGRKGIKNLMWSEEARDDADASVNSNSFQVSSFGSSIQDTKDNTQVNGTNNNDPVVMTPNAVQVLSSIAESSLDMNLSESFNLGDESAYWKQIAENANVGKELSMQQEIPGAATPNTQSGLEVELKHQLEELQKAYQQAKSDVKRLTALLGENEKKKEASVLDTPNVEELRKETEAARLANRALANALAISEKDLAEAIELRDKKALECKQLLSKINETSDQNAFLSSKIKKLEKELQSCNAYIDSLYAELHEKSPLNNLQAELERRETEWLALENRYNETIEQLQAELNAQSKKVSMDMYLSMMKAARQHKLDAAEKQQKIDELSTMVGSLRDQIEKMQTASSKFSLKSMSALHSKIRLRQVSPTNQQNDENTQPNQQPQQQDQFVGNHNSTNIGAAKPGYIVYGKTTWESRKGLSNQLLRAGRFESGTLKV</sequence>
<feature type="compositionally biased region" description="Low complexity" evidence="2">
    <location>
        <begin position="1096"/>
        <end position="1114"/>
    </location>
</feature>